<reference evidence="2" key="2">
    <citation type="journal article" date="2015" name="Genome Biol.">
        <title>Comparative genomics of Steinernema reveals deeply conserved gene regulatory networks.</title>
        <authorList>
            <person name="Dillman A.R."/>
            <person name="Macchietto M."/>
            <person name="Porter C.F."/>
            <person name="Rogers A."/>
            <person name="Williams B."/>
            <person name="Antoshechkin I."/>
            <person name="Lee M.M."/>
            <person name="Goodwin Z."/>
            <person name="Lu X."/>
            <person name="Lewis E.E."/>
            <person name="Goodrich-Blair H."/>
            <person name="Stock S.P."/>
            <person name="Adams B.J."/>
            <person name="Sternberg P.W."/>
            <person name="Mortazavi A."/>
        </authorList>
    </citation>
    <scope>NUCLEOTIDE SEQUENCE [LARGE SCALE GENOMIC DNA]</scope>
    <source>
        <strain evidence="2">ALL</strain>
    </source>
</reference>
<name>A0A4U8V241_STECR</name>
<proteinExistence type="predicted"/>
<accession>A0A4U8V241</accession>
<reference evidence="2" key="3">
    <citation type="journal article" date="2019" name="G3 (Bethesda)">
        <title>Hybrid Assembly of the Genome of the Entomopathogenic Nematode Steinernema carpocapsae Identifies the X-Chromosome.</title>
        <authorList>
            <person name="Serra L."/>
            <person name="Macchietto M."/>
            <person name="Macias-Munoz A."/>
            <person name="McGill C.J."/>
            <person name="Rodriguez I.M."/>
            <person name="Rodriguez B."/>
            <person name="Murad R."/>
            <person name="Mortazavi A."/>
        </authorList>
    </citation>
    <scope>NUCLEOTIDE SEQUENCE [LARGE SCALE GENOMIC DNA]</scope>
    <source>
        <strain evidence="2">ALL</strain>
    </source>
</reference>
<dbReference type="EMBL" id="AZBU02000001">
    <property type="protein sequence ID" value="TMS40016.1"/>
    <property type="molecule type" value="Genomic_DNA"/>
</dbReference>
<evidence type="ECO:0000313" key="2">
    <source>
        <dbReference type="EMBL" id="TMS40016.1"/>
    </source>
</evidence>
<dbReference type="AlphaFoldDB" id="A0A4U8V241"/>
<gene>
    <name evidence="2" type="ORF">L596_006456</name>
</gene>
<feature type="region of interest" description="Disordered" evidence="1">
    <location>
        <begin position="82"/>
        <end position="117"/>
    </location>
</feature>
<comment type="caution">
    <text evidence="2">The sequence shown here is derived from an EMBL/GenBank/DDBJ whole genome shotgun (WGS) entry which is preliminary data.</text>
</comment>
<reference evidence="2" key="1">
    <citation type="submission" date="2013-11" db="EMBL/GenBank/DDBJ databases">
        <authorList>
            <person name="Sternberg P."/>
            <person name="Dillman A."/>
            <person name="Macchietto M."/>
        </authorList>
    </citation>
    <scope>NUCLEOTIDE SEQUENCE</scope>
    <source>
        <strain evidence="2">ALL</strain>
    </source>
</reference>
<evidence type="ECO:0000256" key="1">
    <source>
        <dbReference type="SAM" id="MobiDB-lite"/>
    </source>
</evidence>
<protein>
    <submittedName>
        <fullName evidence="2">Uncharacterized protein</fullName>
    </submittedName>
</protein>
<sequence>MTSDVCGQQKLILFKGFYIYVCMRVFRLYPDPIRVCAHREKEEMRWRSRKRTKRSEEDAKMSENQSACISTTSKQFIEKGLGGMAEQRAPKTADVNGEEEEEEARKKTCRPANVKIK</sequence>
<feature type="region of interest" description="Disordered" evidence="1">
    <location>
        <begin position="44"/>
        <end position="68"/>
    </location>
</feature>
<organism evidence="2">
    <name type="scientific">Steinernema carpocapsae</name>
    <name type="common">Entomopathogenic nematode</name>
    <dbReference type="NCBI Taxonomy" id="34508"/>
    <lineage>
        <taxon>Eukaryota</taxon>
        <taxon>Metazoa</taxon>
        <taxon>Ecdysozoa</taxon>
        <taxon>Nematoda</taxon>
        <taxon>Chromadorea</taxon>
        <taxon>Rhabditida</taxon>
        <taxon>Tylenchina</taxon>
        <taxon>Panagrolaimomorpha</taxon>
        <taxon>Strongyloidoidea</taxon>
        <taxon>Steinernematidae</taxon>
        <taxon>Steinernema</taxon>
    </lineage>
</organism>